<dbReference type="STRING" id="1314783.A0A165SQR4"/>
<dbReference type="InterPro" id="IPR000219">
    <property type="entry name" value="DH_dom"/>
</dbReference>
<feature type="compositionally biased region" description="Low complexity" evidence="1">
    <location>
        <begin position="905"/>
        <end position="914"/>
    </location>
</feature>
<feature type="region of interest" description="Disordered" evidence="1">
    <location>
        <begin position="217"/>
        <end position="256"/>
    </location>
</feature>
<dbReference type="Gene3D" id="1.20.900.10">
    <property type="entry name" value="Dbl homology (DH) domain"/>
    <property type="match status" value="1"/>
</dbReference>
<name>A0A165SQR4_9APHY</name>
<organism evidence="3 4">
    <name type="scientific">Daedalea quercina L-15889</name>
    <dbReference type="NCBI Taxonomy" id="1314783"/>
    <lineage>
        <taxon>Eukaryota</taxon>
        <taxon>Fungi</taxon>
        <taxon>Dikarya</taxon>
        <taxon>Basidiomycota</taxon>
        <taxon>Agaricomycotina</taxon>
        <taxon>Agaricomycetes</taxon>
        <taxon>Polyporales</taxon>
        <taxon>Fomitopsis</taxon>
    </lineage>
</organism>
<evidence type="ECO:0000313" key="4">
    <source>
        <dbReference type="Proteomes" id="UP000076727"/>
    </source>
</evidence>
<proteinExistence type="predicted"/>
<feature type="domain" description="DH" evidence="2">
    <location>
        <begin position="185"/>
        <end position="411"/>
    </location>
</feature>
<dbReference type="Proteomes" id="UP000076727">
    <property type="component" value="Unassembled WGS sequence"/>
</dbReference>
<dbReference type="GO" id="GO:0005085">
    <property type="term" value="F:guanyl-nucleotide exchange factor activity"/>
    <property type="evidence" value="ECO:0007669"/>
    <property type="project" value="InterPro"/>
</dbReference>
<dbReference type="AlphaFoldDB" id="A0A165SQR4"/>
<evidence type="ECO:0000256" key="1">
    <source>
        <dbReference type="SAM" id="MobiDB-lite"/>
    </source>
</evidence>
<feature type="compositionally biased region" description="Polar residues" evidence="1">
    <location>
        <begin position="119"/>
        <end position="131"/>
    </location>
</feature>
<feature type="compositionally biased region" description="Basic and acidic residues" evidence="1">
    <location>
        <begin position="149"/>
        <end position="159"/>
    </location>
</feature>
<feature type="compositionally biased region" description="Basic and acidic residues" evidence="1">
    <location>
        <begin position="883"/>
        <end position="892"/>
    </location>
</feature>
<feature type="compositionally biased region" description="Low complexity" evidence="1">
    <location>
        <begin position="230"/>
        <end position="255"/>
    </location>
</feature>
<dbReference type="InterPro" id="IPR051492">
    <property type="entry name" value="Dynamin-Rho_GEF"/>
</dbReference>
<feature type="compositionally biased region" description="Low complexity" evidence="1">
    <location>
        <begin position="164"/>
        <end position="173"/>
    </location>
</feature>
<dbReference type="GO" id="GO:0032955">
    <property type="term" value="P:regulation of division septum assembly"/>
    <property type="evidence" value="ECO:0007669"/>
    <property type="project" value="TreeGrafter"/>
</dbReference>
<dbReference type="EMBL" id="KV429041">
    <property type="protein sequence ID" value="KZT72348.1"/>
    <property type="molecule type" value="Genomic_DNA"/>
</dbReference>
<protein>
    <recommendedName>
        <fullName evidence="2">DH domain-containing protein</fullName>
    </recommendedName>
</protein>
<accession>A0A165SQR4</accession>
<reference evidence="3 4" key="1">
    <citation type="journal article" date="2016" name="Mol. Biol. Evol.">
        <title>Comparative Genomics of Early-Diverging Mushroom-Forming Fungi Provides Insights into the Origins of Lignocellulose Decay Capabilities.</title>
        <authorList>
            <person name="Nagy L.G."/>
            <person name="Riley R."/>
            <person name="Tritt A."/>
            <person name="Adam C."/>
            <person name="Daum C."/>
            <person name="Floudas D."/>
            <person name="Sun H."/>
            <person name="Yadav J.S."/>
            <person name="Pangilinan J."/>
            <person name="Larsson K.H."/>
            <person name="Matsuura K."/>
            <person name="Barry K."/>
            <person name="Labutti K."/>
            <person name="Kuo R."/>
            <person name="Ohm R.A."/>
            <person name="Bhattacharya S.S."/>
            <person name="Shirouzu T."/>
            <person name="Yoshinaga Y."/>
            <person name="Martin F.M."/>
            <person name="Grigoriev I.V."/>
            <person name="Hibbett D.S."/>
        </authorList>
    </citation>
    <scope>NUCLEOTIDE SEQUENCE [LARGE SCALE GENOMIC DNA]</scope>
    <source>
        <strain evidence="3 4">L-15889</strain>
    </source>
</reference>
<evidence type="ECO:0000259" key="2">
    <source>
        <dbReference type="PROSITE" id="PS50010"/>
    </source>
</evidence>
<dbReference type="SUPFAM" id="SSF48065">
    <property type="entry name" value="DBL homology domain (DH-domain)"/>
    <property type="match status" value="1"/>
</dbReference>
<sequence>MSVASDQADVFEKASVCEPRSRRVGISGPPSSFRLSTSTTDTSESAPWTTPPSSPLLTASSPPRPPRSPLRPTGQEQCVSSLLKPDTPDTPDIPADIDDVMPLSHSRSLGSLSGMLNSQPPSVKSGRSQTPDKPLPITPDPSTSTATLYDDHDHIHESTPEPNDSSFGSDSGLSSLLKPTATVTKRVRALEELLSSERAYASDLAIIRDIHIPLASGQPAPFPPAPATPPSSGSSVRTQSTSSDSSVGASSSASSAPMTRDDIRIIFNNVADLAVFSDSFTEQIEEALGSVLEGGSGEDRVGALFLETIPTMEPLYLAYITRHPIALEHLNSLPQTPALTAYLAESRTLASRLTHAWDLPSLLIKPVQRLLKYPLLLGAIIEETPDAHPDKVNLKRAREKMEEVARGVNEGRRRREVIKEVLSGASSGTPSKRNSDPKPKPKKKGLNIGVSASVSLGRMKSFSTKSVKAKEGAEADQEAEQVVRLGEQVKECEVFARAFAKEAVEWCKTMQGLMAQLSRWSTSFGEVIGVSQPEESEAFAAFIQVSTKDLPELCKDFTDDIIEGKLLPELSKLVDSTLAPLRLVEAMRTLEPLHVGLLNLNVAKSRPSPQLVETSQAYVALRAQLASELPTYLALLNKGLTSCFKQFSDWQSQFYLQVKNRWLALWDSLKVEGEMNAGAAETVRVWWSRWADVEGQTLGLNIVRTPEKRVHAPEMTRQRSRPWMKLFDDDTSETSSTVVVSSSILALDPSYTYEPLSSPSTLSLQTPVSAKARSMLERHNSSESLRSKKSGKSAKSMGHQPSHSVNAIDPDVIGYGYGDAVTVLGATPPKPTHLRKNKPIPAPLPLKKSHSQGRLLDDAGEIRPKSHRRANTERPSPSPKRAQFAEDPDRGRPARKPSFKRRLTETLLSSSSSTVRHHRSPSAPGHPSPSFSQSTTPAHSTPSSSRHQSRRPSVGGARIPSLYTCQVVHPCEPPPGVSYRDLPFFTLHIGDCYDVLQEAGHPAHHEDLPLYVDDGEDCLLLVRNRAEDIGWALASFMLPAD</sequence>
<feature type="compositionally biased region" description="Basic and acidic residues" evidence="1">
    <location>
        <begin position="855"/>
        <end position="864"/>
    </location>
</feature>
<feature type="compositionally biased region" description="Low complexity" evidence="1">
    <location>
        <begin position="932"/>
        <end position="946"/>
    </location>
</feature>
<feature type="compositionally biased region" description="Polar residues" evidence="1">
    <location>
        <begin position="29"/>
        <end position="41"/>
    </location>
</feature>
<dbReference type="Pfam" id="PF00621">
    <property type="entry name" value="RhoGEF"/>
    <property type="match status" value="1"/>
</dbReference>
<dbReference type="PANTHER" id="PTHR22834">
    <property type="entry name" value="NUCLEAR FUSION PROTEIN FUS2"/>
    <property type="match status" value="1"/>
</dbReference>
<dbReference type="OrthoDB" id="10256089at2759"/>
<dbReference type="InterPro" id="IPR035899">
    <property type="entry name" value="DBL_dom_sf"/>
</dbReference>
<feature type="compositionally biased region" description="Low complexity" evidence="1">
    <location>
        <begin position="103"/>
        <end position="118"/>
    </location>
</feature>
<feature type="compositionally biased region" description="Low complexity" evidence="1">
    <location>
        <begin position="755"/>
        <end position="769"/>
    </location>
</feature>
<dbReference type="GO" id="GO:0005737">
    <property type="term" value="C:cytoplasm"/>
    <property type="evidence" value="ECO:0007669"/>
    <property type="project" value="TreeGrafter"/>
</dbReference>
<dbReference type="PANTHER" id="PTHR22834:SF20">
    <property type="entry name" value="SH3 DOMAIN-CONTAINING PROTEIN"/>
    <property type="match status" value="1"/>
</dbReference>
<gene>
    <name evidence="3" type="ORF">DAEQUDRAFT_31980</name>
</gene>
<dbReference type="PROSITE" id="PS50010">
    <property type="entry name" value="DH_2"/>
    <property type="match status" value="1"/>
</dbReference>
<keyword evidence="4" id="KW-1185">Reference proteome</keyword>
<feature type="region of interest" description="Disordered" evidence="1">
    <location>
        <begin position="755"/>
        <end position="807"/>
    </location>
</feature>
<dbReference type="SMART" id="SM00325">
    <property type="entry name" value="RhoGEF"/>
    <property type="match status" value="1"/>
</dbReference>
<evidence type="ECO:0000313" key="3">
    <source>
        <dbReference type="EMBL" id="KZT72348.1"/>
    </source>
</evidence>
<feature type="region of interest" description="Disordered" evidence="1">
    <location>
        <begin position="827"/>
        <end position="957"/>
    </location>
</feature>
<dbReference type="GO" id="GO:0031991">
    <property type="term" value="P:regulation of actomyosin contractile ring contraction"/>
    <property type="evidence" value="ECO:0007669"/>
    <property type="project" value="TreeGrafter"/>
</dbReference>
<feature type="region of interest" description="Disordered" evidence="1">
    <location>
        <begin position="421"/>
        <end position="447"/>
    </location>
</feature>
<feature type="region of interest" description="Disordered" evidence="1">
    <location>
        <begin position="1"/>
        <end position="173"/>
    </location>
</feature>
<feature type="compositionally biased region" description="Pro residues" evidence="1">
    <location>
        <begin position="220"/>
        <end position="229"/>
    </location>
</feature>
<dbReference type="CDD" id="cd00160">
    <property type="entry name" value="RhoGEF"/>
    <property type="match status" value="1"/>
</dbReference>